<accession>A0A811U4N0</accession>
<keyword evidence="2" id="KW-1185">Reference proteome</keyword>
<organism evidence="1 2">
    <name type="scientific">Ceratitis capitata</name>
    <name type="common">Mediterranean fruit fly</name>
    <name type="synonym">Tephritis capitata</name>
    <dbReference type="NCBI Taxonomy" id="7213"/>
    <lineage>
        <taxon>Eukaryota</taxon>
        <taxon>Metazoa</taxon>
        <taxon>Ecdysozoa</taxon>
        <taxon>Arthropoda</taxon>
        <taxon>Hexapoda</taxon>
        <taxon>Insecta</taxon>
        <taxon>Pterygota</taxon>
        <taxon>Neoptera</taxon>
        <taxon>Endopterygota</taxon>
        <taxon>Diptera</taxon>
        <taxon>Brachycera</taxon>
        <taxon>Muscomorpha</taxon>
        <taxon>Tephritoidea</taxon>
        <taxon>Tephritidae</taxon>
        <taxon>Ceratitis</taxon>
        <taxon>Ceratitis</taxon>
    </lineage>
</organism>
<evidence type="ECO:0000313" key="1">
    <source>
        <dbReference type="EMBL" id="CAD6992383.1"/>
    </source>
</evidence>
<comment type="caution">
    <text evidence="1">The sequence shown here is derived from an EMBL/GenBank/DDBJ whole genome shotgun (WGS) entry which is preliminary data.</text>
</comment>
<evidence type="ECO:0000313" key="2">
    <source>
        <dbReference type="Proteomes" id="UP000606786"/>
    </source>
</evidence>
<sequence length="118" mass="13661">MNMHTHTNARVDNKLLGVCEFDSLFCKMHFSMHFQQLTTPRPFAPDAPLTVVVVQAALAALHTHAHTSHCRRSLRTRLHALKCNYFCRENKSFYIFKFQKPNKNISCSKTKFVFISGF</sequence>
<proteinExistence type="predicted"/>
<gene>
    <name evidence="1" type="ORF">CCAP1982_LOCUS1247</name>
</gene>
<dbReference type="EMBL" id="CAJHJT010000001">
    <property type="protein sequence ID" value="CAD6992383.1"/>
    <property type="molecule type" value="Genomic_DNA"/>
</dbReference>
<dbReference type="AlphaFoldDB" id="A0A811U4N0"/>
<reference evidence="1" key="1">
    <citation type="submission" date="2020-11" db="EMBL/GenBank/DDBJ databases">
        <authorList>
            <person name="Whitehead M."/>
        </authorList>
    </citation>
    <scope>NUCLEOTIDE SEQUENCE</scope>
    <source>
        <strain evidence="1">EGII</strain>
    </source>
</reference>
<protein>
    <submittedName>
        <fullName evidence="1">(Mediterranean fruit fly) hypothetical protein</fullName>
    </submittedName>
</protein>
<dbReference type="Proteomes" id="UP000606786">
    <property type="component" value="Unassembled WGS sequence"/>
</dbReference>
<name>A0A811U4N0_CERCA</name>